<dbReference type="STRING" id="1703345.A3860_01730"/>
<keyword evidence="2" id="KW-1133">Transmembrane helix</keyword>
<feature type="domain" description="PNPLA" evidence="3">
    <location>
        <begin position="374"/>
        <end position="612"/>
    </location>
</feature>
<comment type="caution">
    <text evidence="4">The sequence shown here is derived from an EMBL/GenBank/DDBJ whole genome shotgun (WGS) entry which is preliminary data.</text>
</comment>
<reference evidence="4 5" key="1">
    <citation type="submission" date="2016-03" db="EMBL/GenBank/DDBJ databases">
        <title>Niastella vici sp. nov., isolated from farmland soil.</title>
        <authorList>
            <person name="Chen L."/>
            <person name="Wang D."/>
            <person name="Yang S."/>
            <person name="Wang G."/>
        </authorList>
    </citation>
    <scope>NUCLEOTIDE SEQUENCE [LARGE SCALE GENOMIC DNA]</scope>
    <source>
        <strain evidence="4 5">DJ57</strain>
    </source>
</reference>
<dbReference type="InterPro" id="IPR002641">
    <property type="entry name" value="PNPLA_dom"/>
</dbReference>
<accession>A0A1V9G8Y8</accession>
<name>A0A1V9G8Y8_9BACT</name>
<feature type="transmembrane region" description="Helical" evidence="2">
    <location>
        <begin position="288"/>
        <end position="306"/>
    </location>
</feature>
<dbReference type="EMBL" id="LVYD01000001">
    <property type="protein sequence ID" value="OQP67105.1"/>
    <property type="molecule type" value="Genomic_DNA"/>
</dbReference>
<sequence length="749" mass="86058">MKLFLQGLYHSFPVQLVMLHFKKFQVLLIFWFVLFSTVNGSFMKTFGADSLYLAPEYLGNVSMLSTLFVGMAIGVFIMSWNITTFILFSRHFRFLATTSNPFLKYCINNVGIPLVFLIFYFIKAVAFDCNKELMSYGEIALLVLGFLSGLILIVVFSLFYFFRADKNIIRRLTPVISNPQLFKAQFKKDETRLNQSRLIRVEWYLNAMFKVKKVRDVSHYSREFIETIFSRHHFAAVVSIFIAFIGLILLGFWLDNPLFQLPAAAGITLFFAILIAVSGAFSYFLQSWSIPFLIVLFIITNVLYRYEIIDPSNKAYGLNYKNRDQRPLYNSETLLSLCAPEKIENDKKNMISILENWKKKQTEAKPLMFLITTSGGGNRSATFTMNVLQHLDSMTHGELMNKTVLITGASGGMLGASYFRELSRARAAGMPINVQDKKYMNDISNDLLNPLFTSFVARDLAAPAQRFKVGEYEYIKDRGYAFEQKLNANTRGMLNKQLKDWYNDEKNARIPLMLFNSVVTRDGRKMIVSTQPMSFLMRPAYDSSHIMDAADPDAVDYQALFAKQDPLNLRMLTALRMNATFPYVLPNVWLPSDPVIDVMDAGIRDNYGQETALRFIQVFQQWIRENTSGVVLLHIRDRKTGGWEHPYESSNITEIATKPMLLLEYNWYKMQEYSQNDLMGLAQSMMGNYFYNICFQYIPEKNDARAALNFHLTKSEKKDIAGALGSSSNQQAFSMFQNLIKNTHSLTVR</sequence>
<feature type="transmembrane region" description="Helical" evidence="2">
    <location>
        <begin position="109"/>
        <end position="127"/>
    </location>
</feature>
<evidence type="ECO:0000313" key="4">
    <source>
        <dbReference type="EMBL" id="OQP67105.1"/>
    </source>
</evidence>
<dbReference type="Gene3D" id="3.40.1090.10">
    <property type="entry name" value="Cytosolic phospholipase A2 catalytic domain"/>
    <property type="match status" value="1"/>
</dbReference>
<feature type="transmembrane region" description="Helical" evidence="2">
    <location>
        <begin position="139"/>
        <end position="162"/>
    </location>
</feature>
<proteinExistence type="predicted"/>
<dbReference type="OrthoDB" id="1488930at2"/>
<evidence type="ECO:0000259" key="3">
    <source>
        <dbReference type="Pfam" id="PF01734"/>
    </source>
</evidence>
<protein>
    <recommendedName>
        <fullName evidence="3">PNPLA domain-containing protein</fullName>
    </recommendedName>
</protein>
<feature type="transmembrane region" description="Helical" evidence="2">
    <location>
        <begin position="234"/>
        <end position="253"/>
    </location>
</feature>
<gene>
    <name evidence="4" type="ORF">A3860_01730</name>
</gene>
<evidence type="ECO:0000256" key="1">
    <source>
        <dbReference type="ARBA" id="ARBA00023098"/>
    </source>
</evidence>
<keyword evidence="1" id="KW-0443">Lipid metabolism</keyword>
<keyword evidence="5" id="KW-1185">Reference proteome</keyword>
<dbReference type="InterPro" id="IPR016035">
    <property type="entry name" value="Acyl_Trfase/lysoPLipase"/>
</dbReference>
<evidence type="ECO:0000313" key="5">
    <source>
        <dbReference type="Proteomes" id="UP000192796"/>
    </source>
</evidence>
<organism evidence="4 5">
    <name type="scientific">Niastella vici</name>
    <dbReference type="NCBI Taxonomy" id="1703345"/>
    <lineage>
        <taxon>Bacteria</taxon>
        <taxon>Pseudomonadati</taxon>
        <taxon>Bacteroidota</taxon>
        <taxon>Chitinophagia</taxon>
        <taxon>Chitinophagales</taxon>
        <taxon>Chitinophagaceae</taxon>
        <taxon>Niastella</taxon>
    </lineage>
</organism>
<dbReference type="SUPFAM" id="SSF52151">
    <property type="entry name" value="FabD/lysophospholipase-like"/>
    <property type="match status" value="1"/>
</dbReference>
<dbReference type="AlphaFoldDB" id="A0A1V9G8Y8"/>
<dbReference type="RefSeq" id="WP_081144800.1">
    <property type="nucleotide sequence ID" value="NZ_LVYD01000001.1"/>
</dbReference>
<keyword evidence="2" id="KW-0812">Transmembrane</keyword>
<dbReference type="Proteomes" id="UP000192796">
    <property type="component" value="Unassembled WGS sequence"/>
</dbReference>
<feature type="transmembrane region" description="Helical" evidence="2">
    <location>
        <begin position="64"/>
        <end position="88"/>
    </location>
</feature>
<keyword evidence="2" id="KW-0472">Membrane</keyword>
<dbReference type="Pfam" id="PF01734">
    <property type="entry name" value="Patatin"/>
    <property type="match status" value="1"/>
</dbReference>
<dbReference type="GO" id="GO:0006629">
    <property type="term" value="P:lipid metabolic process"/>
    <property type="evidence" value="ECO:0007669"/>
    <property type="project" value="UniProtKB-KW"/>
</dbReference>
<evidence type="ECO:0000256" key="2">
    <source>
        <dbReference type="SAM" id="Phobius"/>
    </source>
</evidence>
<feature type="transmembrane region" description="Helical" evidence="2">
    <location>
        <begin position="259"/>
        <end position="281"/>
    </location>
</feature>